<dbReference type="Proteomes" id="UP000053859">
    <property type="component" value="Unassembled WGS sequence"/>
</dbReference>
<reference evidence="1" key="1">
    <citation type="journal article" date="2015" name="Genome Announc.">
        <title>Draft Genome Sequence of Thiostrepton-Producing Streptomyces azureus ATCC 14921.</title>
        <authorList>
            <person name="Sakihara K."/>
            <person name="Maeda J."/>
            <person name="Tashiro K."/>
            <person name="Fujino Y."/>
            <person name="Kuhara S."/>
            <person name="Ohshima T."/>
            <person name="Ogata S."/>
            <person name="Doi K."/>
        </authorList>
    </citation>
    <scope>NUCLEOTIDE SEQUENCE [LARGE SCALE GENOMIC DNA]</scope>
    <source>
        <strain evidence="1">ATCC14921</strain>
    </source>
</reference>
<dbReference type="PATRIC" id="fig|146537.3.peg.1107"/>
<dbReference type="OrthoDB" id="4166172at2"/>
<gene>
    <name evidence="1" type="ORF">SAZU_1052</name>
</gene>
<dbReference type="RefSeq" id="WP_148640289.1">
    <property type="nucleotide sequence ID" value="NZ_JBMVCF010000026.1"/>
</dbReference>
<evidence type="ECO:0000313" key="2">
    <source>
        <dbReference type="Proteomes" id="UP000053859"/>
    </source>
</evidence>
<keyword evidence="2" id="KW-1185">Reference proteome</keyword>
<protein>
    <submittedName>
        <fullName evidence="1">Uncharacterized protein</fullName>
    </submittedName>
</protein>
<sequence length="103" mass="11403">MIDHAPDRSPELACTGDLLSEQSRGLRLVEALAWRWGWHRMGFDEKRVWCTFVTEPGGNVQISVAACDDLENVLPQQQNKVIACSSGDPEEHAITVSPSTIRA</sequence>
<evidence type="ECO:0000313" key="1">
    <source>
        <dbReference type="EMBL" id="GAP46314.1"/>
    </source>
</evidence>
<dbReference type="AlphaFoldDB" id="A0A0K8PFZ3"/>
<organism evidence="1 2">
    <name type="scientific">Streptomyces azureus</name>
    <dbReference type="NCBI Taxonomy" id="146537"/>
    <lineage>
        <taxon>Bacteria</taxon>
        <taxon>Bacillati</taxon>
        <taxon>Actinomycetota</taxon>
        <taxon>Actinomycetes</taxon>
        <taxon>Kitasatosporales</taxon>
        <taxon>Streptomycetaceae</taxon>
        <taxon>Streptomyces</taxon>
    </lineage>
</organism>
<accession>A0A0K8PFZ3</accession>
<dbReference type="EMBL" id="DF968211">
    <property type="protein sequence ID" value="GAP46314.1"/>
    <property type="molecule type" value="Genomic_DNA"/>
</dbReference>
<proteinExistence type="predicted"/>
<name>A0A0K8PFZ3_STRAJ</name>